<dbReference type="PANTHER" id="PTHR47371:SF3">
    <property type="entry name" value="PHOSPHOGLYCEROL TRANSFERASE I"/>
    <property type="match status" value="1"/>
</dbReference>
<protein>
    <submittedName>
        <fullName evidence="11">Phosphoglycerol transferase MdoB-like AlkP superfamily enzyme</fullName>
    </submittedName>
</protein>
<comment type="caution">
    <text evidence="11">The sequence shown here is derived from an EMBL/GenBank/DDBJ whole genome shotgun (WGS) entry which is preliminary data.</text>
</comment>
<comment type="subcellular location">
    <subcellularLocation>
        <location evidence="1">Cell membrane</location>
        <topology evidence="1">Multi-pass membrane protein</topology>
    </subcellularLocation>
</comment>
<dbReference type="SUPFAM" id="SSF53649">
    <property type="entry name" value="Alkaline phosphatase-like"/>
    <property type="match status" value="1"/>
</dbReference>
<dbReference type="AlphaFoldDB" id="A0A4R7ETS7"/>
<evidence type="ECO:0000259" key="10">
    <source>
        <dbReference type="Pfam" id="PF00884"/>
    </source>
</evidence>
<name>A0A4R7ETS7_9FLAO</name>
<dbReference type="RefSeq" id="WP_133713533.1">
    <property type="nucleotide sequence ID" value="NZ_SOAG01000031.1"/>
</dbReference>
<proteinExistence type="predicted"/>
<evidence type="ECO:0000256" key="6">
    <source>
        <dbReference type="PIRSR" id="PIRSR005091-1"/>
    </source>
</evidence>
<dbReference type="GO" id="GO:0016740">
    <property type="term" value="F:transferase activity"/>
    <property type="evidence" value="ECO:0007669"/>
    <property type="project" value="UniProtKB-KW"/>
</dbReference>
<keyword evidence="7" id="KW-0479">Metal-binding</keyword>
<feature type="transmembrane region" description="Helical" evidence="9">
    <location>
        <begin position="87"/>
        <end position="106"/>
    </location>
</feature>
<keyword evidence="3 9" id="KW-0812">Transmembrane</keyword>
<evidence type="ECO:0000256" key="7">
    <source>
        <dbReference type="PIRSR" id="PIRSR005091-2"/>
    </source>
</evidence>
<dbReference type="OrthoDB" id="9777768at2"/>
<dbReference type="PIRSF" id="PIRSF005091">
    <property type="entry name" value="Mmb_sulf_HI1246"/>
    <property type="match status" value="1"/>
</dbReference>
<feature type="transmembrane region" description="Helical" evidence="9">
    <location>
        <begin position="140"/>
        <end position="159"/>
    </location>
</feature>
<dbReference type="Proteomes" id="UP000295215">
    <property type="component" value="Unassembled WGS sequence"/>
</dbReference>
<dbReference type="CDD" id="cd16015">
    <property type="entry name" value="LTA_synthase"/>
    <property type="match status" value="1"/>
</dbReference>
<accession>A0A4R7ETS7</accession>
<feature type="transmembrane region" description="Helical" evidence="9">
    <location>
        <begin position="180"/>
        <end position="197"/>
    </location>
</feature>
<feature type="domain" description="Sulfatase N-terminal" evidence="10">
    <location>
        <begin position="283"/>
        <end position="566"/>
    </location>
</feature>
<evidence type="ECO:0000256" key="8">
    <source>
        <dbReference type="PIRSR" id="PIRSR005091-3"/>
    </source>
</evidence>
<feature type="binding site" evidence="8">
    <location>
        <position position="331"/>
    </location>
    <ligand>
        <name>Mn(2+)</name>
        <dbReference type="ChEBI" id="CHEBI:29035"/>
    </ligand>
</feature>
<keyword evidence="2" id="KW-1003">Cell membrane</keyword>
<evidence type="ECO:0000256" key="2">
    <source>
        <dbReference type="ARBA" id="ARBA00022475"/>
    </source>
</evidence>
<dbReference type="Gene3D" id="3.30.1120.80">
    <property type="match status" value="1"/>
</dbReference>
<dbReference type="GO" id="GO:0046872">
    <property type="term" value="F:metal ion binding"/>
    <property type="evidence" value="ECO:0007669"/>
    <property type="project" value="UniProtKB-KW"/>
</dbReference>
<dbReference type="Gene3D" id="3.40.720.10">
    <property type="entry name" value="Alkaline Phosphatase, subunit A"/>
    <property type="match status" value="1"/>
</dbReference>
<dbReference type="InterPro" id="IPR017850">
    <property type="entry name" value="Alkaline_phosphatase_core_sf"/>
</dbReference>
<evidence type="ECO:0000256" key="1">
    <source>
        <dbReference type="ARBA" id="ARBA00004651"/>
    </source>
</evidence>
<feature type="binding site" evidence="8">
    <location>
        <position position="291"/>
    </location>
    <ligand>
        <name>Mn(2+)</name>
        <dbReference type="ChEBI" id="CHEBI:29035"/>
    </ligand>
</feature>
<feature type="transmembrane region" description="Helical" evidence="9">
    <location>
        <begin position="12"/>
        <end position="34"/>
    </location>
</feature>
<dbReference type="EMBL" id="SOAG01000031">
    <property type="protein sequence ID" value="TDS52433.1"/>
    <property type="molecule type" value="Genomic_DNA"/>
</dbReference>
<keyword evidence="7" id="KW-0464">Manganese</keyword>
<gene>
    <name evidence="11" type="ORF">C8P70_13124</name>
</gene>
<evidence type="ECO:0000313" key="11">
    <source>
        <dbReference type="EMBL" id="TDS52433.1"/>
    </source>
</evidence>
<feature type="binding site" evidence="8">
    <location>
        <position position="516"/>
    </location>
    <ligand>
        <name>Mn(2+)</name>
        <dbReference type="ChEBI" id="CHEBI:29035"/>
    </ligand>
</feature>
<evidence type="ECO:0000313" key="12">
    <source>
        <dbReference type="Proteomes" id="UP000295215"/>
    </source>
</evidence>
<feature type="transmembrane region" description="Helical" evidence="9">
    <location>
        <begin position="46"/>
        <end position="75"/>
    </location>
</feature>
<evidence type="ECO:0000256" key="4">
    <source>
        <dbReference type="ARBA" id="ARBA00022989"/>
    </source>
</evidence>
<feature type="binding site" evidence="8">
    <location>
        <position position="515"/>
    </location>
    <ligand>
        <name>Mn(2+)</name>
        <dbReference type="ChEBI" id="CHEBI:29035"/>
    </ligand>
</feature>
<keyword evidence="4 9" id="KW-1133">Transmembrane helix</keyword>
<evidence type="ECO:0000256" key="3">
    <source>
        <dbReference type="ARBA" id="ARBA00022692"/>
    </source>
</evidence>
<dbReference type="InterPro" id="IPR050448">
    <property type="entry name" value="OpgB/LTA_synthase_biosynth"/>
</dbReference>
<dbReference type="PANTHER" id="PTHR47371">
    <property type="entry name" value="LIPOTEICHOIC ACID SYNTHASE"/>
    <property type="match status" value="1"/>
</dbReference>
<dbReference type="GO" id="GO:0005886">
    <property type="term" value="C:plasma membrane"/>
    <property type="evidence" value="ECO:0007669"/>
    <property type="project" value="UniProtKB-SubCell"/>
</dbReference>
<dbReference type="InterPro" id="IPR000917">
    <property type="entry name" value="Sulfatase_N"/>
</dbReference>
<keyword evidence="5 9" id="KW-0472">Membrane</keyword>
<dbReference type="Pfam" id="PF00884">
    <property type="entry name" value="Sulfatase"/>
    <property type="match status" value="1"/>
</dbReference>
<evidence type="ECO:0000256" key="5">
    <source>
        <dbReference type="ARBA" id="ARBA00023136"/>
    </source>
</evidence>
<reference evidence="11 12" key="1">
    <citation type="submission" date="2019-03" db="EMBL/GenBank/DDBJ databases">
        <title>Genomic Encyclopedia of Archaeal and Bacterial Type Strains, Phase II (KMG-II): from individual species to whole genera.</title>
        <authorList>
            <person name="Goeker M."/>
        </authorList>
    </citation>
    <scope>NUCLEOTIDE SEQUENCE [LARGE SCALE GENOMIC DNA]</scope>
    <source>
        <strain evidence="11 12">DSM 28213</strain>
    </source>
</reference>
<sequence>MFKDISKNRYSILLFFSSLFILISFLLRIVFLVWVKNDFDWGITSLLLTILFGLLYDISIVSCFTLIITLYFAVLPNRYINSFFDKIFIYFIYTLYLVIIYFTFFAEVTFWDEFKSRFNFIAVDYLIYTYEVVKNIQESYPLPLLIGGIILITCITILVTKKRKYLFYTFHSRPTLIQKIGVFIFNLLIASSTLYFLNNDTSSISENRYNNEISKAGIFSFFSAFRNNHLKYDEHYTSISIEQAFVIVKNELQDSKTIFDQEFKNPLRRTILAPNPTQPEQKPNVIFVLMESMSASFLQEQFNEKPITPNLNKLADNSIYFSNMYANGTRTVRGMEAVILSIPPTPGHSIVKRVDNQNLYTISNVFKEKGYHNMFFYGGDGYFDNMNAFFGGNGFDIYDRGRGSILSDKINTHRYNINDDEVTFENAWGIADDDIYRKVIKVADQQYLTKQPFFAMVMSTSNHKPYTYEDGKIDIPSGTGRAGAVKYSDYAIGDFLAKAKEKPWFSNTVFVFIADHCASSAGKNAIDVKNHHIPAFIYNMRSIPNQKITKEVSQIDIFPTLFSLLNWNYTSQFYGKDIFDPEYNTRSFIGTYIKLGMKKNEDVIILSDQKKINQYKWIKDSLDETKMDIGFEQSIISNYQTADYLFSNKLLDEK</sequence>
<feature type="binding site" evidence="7">
    <location>
        <position position="463"/>
    </location>
    <ligand>
        <name>substrate</name>
    </ligand>
</feature>
<organism evidence="11 12">
    <name type="scientific">Myroides indicus</name>
    <dbReference type="NCBI Taxonomy" id="1323422"/>
    <lineage>
        <taxon>Bacteria</taxon>
        <taxon>Pseudomonadati</taxon>
        <taxon>Bacteroidota</taxon>
        <taxon>Flavobacteriia</taxon>
        <taxon>Flavobacteriales</taxon>
        <taxon>Flavobacteriaceae</taxon>
        <taxon>Myroides</taxon>
    </lineage>
</organism>
<keyword evidence="12" id="KW-1185">Reference proteome</keyword>
<feature type="active site" evidence="6">
    <location>
        <position position="331"/>
    </location>
</feature>
<evidence type="ECO:0000256" key="9">
    <source>
        <dbReference type="SAM" id="Phobius"/>
    </source>
</evidence>
<keyword evidence="11" id="KW-0808">Transferase</keyword>
<dbReference type="InterPro" id="IPR012160">
    <property type="entry name" value="LtaS-like"/>
</dbReference>